<dbReference type="InterPro" id="IPR005135">
    <property type="entry name" value="Endo/exonuclease/phosphatase"/>
</dbReference>
<dbReference type="PANTHER" id="PTHR18934">
    <property type="entry name" value="ATP-DEPENDENT RNA HELICASE"/>
    <property type="match status" value="1"/>
</dbReference>
<feature type="domain" description="PARP catalytic" evidence="11">
    <location>
        <begin position="2351"/>
        <end position="2547"/>
    </location>
</feature>
<evidence type="ECO:0000256" key="3">
    <source>
        <dbReference type="ARBA" id="ARBA00022806"/>
    </source>
</evidence>
<dbReference type="PROSITE" id="PS51194">
    <property type="entry name" value="HELICASE_CTER"/>
    <property type="match status" value="1"/>
</dbReference>
<dbReference type="InterPro" id="IPR002110">
    <property type="entry name" value="Ankyrin_rpt"/>
</dbReference>
<dbReference type="GO" id="GO:0016787">
    <property type="term" value="F:hydrolase activity"/>
    <property type="evidence" value="ECO:0007669"/>
    <property type="project" value="UniProtKB-KW"/>
</dbReference>
<feature type="chain" id="PRO_5032640351" description="Poly [ADP-ribose] polymerase" evidence="10">
    <location>
        <begin position="19"/>
        <end position="2547"/>
    </location>
</feature>
<dbReference type="Gene3D" id="3.60.10.10">
    <property type="entry name" value="Endonuclease/exonuclease/phosphatase"/>
    <property type="match status" value="1"/>
</dbReference>
<comment type="similarity">
    <text evidence="5">Belongs to the DEAD box helicase family. DEAH subfamily. PRP16 sub-subfamily.</text>
</comment>
<dbReference type="PROSITE" id="PS50088">
    <property type="entry name" value="ANK_REPEAT"/>
    <property type="match status" value="1"/>
</dbReference>
<dbReference type="InterPro" id="IPR027417">
    <property type="entry name" value="P-loop_NTPase"/>
</dbReference>
<evidence type="ECO:0000256" key="10">
    <source>
        <dbReference type="SAM" id="SignalP"/>
    </source>
</evidence>
<dbReference type="Gene3D" id="1.20.120.1080">
    <property type="match status" value="1"/>
</dbReference>
<dbReference type="SUPFAM" id="SSF52540">
    <property type="entry name" value="P-loop containing nucleoside triphosphate hydrolases"/>
    <property type="match status" value="1"/>
</dbReference>
<dbReference type="GO" id="GO:0003950">
    <property type="term" value="F:NAD+ poly-ADP-ribosyltransferase activity"/>
    <property type="evidence" value="ECO:0007669"/>
    <property type="project" value="UniProtKB-UniRule"/>
</dbReference>
<feature type="region of interest" description="Disordered" evidence="9">
    <location>
        <begin position="891"/>
        <end position="912"/>
    </location>
</feature>
<keyword evidence="7" id="KW-0520">NAD</keyword>
<sequence>MKHLKYILLSIFINLISSTFSFRFGTYNIQAGSNFEHVYNLTETAETIQHFNFDFLALQEVDNKTTRHPVDQTTFIAQYDHEQPFQSYHFEKMRNFQNGGYGVSILSKKSTVNRVLTYHYNNTTPEQCEVSKEGDYCQGLVLFEIPFELQDKTQLSIYFGTTHLGIGLGGLQQLTEAKQIVRWMTDSIINVTHNPYVIFMTGDFNTIPTDDSIKDVMLSLFTDLWTADEICRKIIDPSNLNGYTFDALNPSKRIDYFFFFKSENFPTQIKFNCEIQVPSTLSSDHRPVLRLLSSDSEMPEVNNTRELEECLTKLIETVDKSIREMNKYKEQLRDKSIDESSSIGEDSRTFTLNDEENDCLATLTSKIQTILEQSPPKLSRESSQYLIDSLHAYTYDNEKKLFRSSLSIELLNPLHQELQGLLASIEAYPAALNGEIDKVKAFIDQHPRYRNKPGLWQTTMLYSAAKTNHFDIVKYLIEEAHCSVNAQNQRDMAFALGADLKDYSPQPAAGSTALHGACFNNHLRIVKYLVQHGADYFSHNQAHETPIENGLLHPEIKKFFQEYLLLNYSMNGSDQLPIYPILDESQRPLRDCMWEYKPFQDSKWYKFSAPEATELHKNLLPSEKFQKQVYLNVKKGLYTVSFMEFCRSGRHSQDPQKNMAWVRCRGSSVLNFDCVPLWQIMVIAFDKADRIEADTTTSLNVQQFPPMDDKCFKLHLNTWYSCVEDVSRCLDQAMNYRRRVIQANFPYIADQLVVNLETFQFANKDKTITGYIRWIPKLVSNDDSDGKKIVIVDNYQPKATDDPVPLTIERLEKVSKSRKKRSKTTATNVDDEGDTSDNENDESSIDMAASLQFSNDDYTGDDDDDTGFGVNYRITEDDNNGTWSLSDLTDATVSTNSTPTASDSATTTITTSPMDRKDTAVSAEQFLNKAIEDMKPAVLVERENALLREEEANKIREQLALELQDLRNQIEQEKLRAKQCKQTQKKQSKEKDVQLQQTNEKLARLQQQLDTKEAREQKLQHLSKKIKAVDYVDIDALLVKLFLAPNQKLIIIHLQSKFKLDKYFVGIPAMTMTENATSYCVSLTGVQAHHDEFRLIIRRLKILFTVVQSTKTYYRQQLDRTFSSIHQIMTQSVQTSTNWRYYTKYFQESVQHKIEEFAHAFDEYISHESKNMIEQSITDAAFQPSLQLLKLSARYTQRKQLLPELEILKVQALNEFVKQQVLSERTKFEKKPSGMSIQTLNQFIDQAKKEFQTDTKYHGFELAQLKHIPKLLHRIMLYYRCFLLQLPLYDASKELLAKIQRSTVVTIATSTGSGKSSLLPALLIAEGYDKVLVTQPRRLPCRAICDRVNQTMMGNNGTFKIAGWAVSGEEYSTNSPILYLTDGLLKERLLHDKQLITEKTKVNKSIVFFIDEVHERSVNIDLCLALIARLLTEKPQLKSKIKIIISSATLDTSVPTLFTNIPQLKVDQFQMTNLGTLYHVTKISRPNQNILDLVQELCKRRQRHDQILCFVSSVSEVHQCCKLLHEISRQTLVAYPLIQAQSANEQQDFIEHGSIFFSTTVAETSLTFPSLTYVIDTGMVNVPVYDFSTKQTMLQEVRAAESTIKQRLGRLGRTKPGEYYALYDFKVEEKRFPKPQICQSELSNVEFSLRRSLIKQGLNYMKKFLPDSPSPQAINAAMNELKRLNILNAQENLTPIGVGISRLPDFGSLAMSKAVLSALDKYNCGYDLIVLSSILGVLNTSSILRDLPDRMKRPEGDFMSILVAMYEVLLVRESVPSSQFKLHKVCQAKQLDKITHVIRHALKRYENLERAFKRSTEYRTKAFISSGDWSLIARALIDGYGDNVFVSMKELQGKTHLFTRYTSAGKEDFAVLDLQSTLTRSISAAPVALILARDVRFSSSIRSTAVLSFVGEIYSQWIDDQRISRKITLNIAEESSLVSNSILALVQQRYPQVVAQLNNHVLLLVGKAGQVLQAELFVLRQSIVEMKFQLTNPYLPSASADHKRMARNLESVSNMTWIFRPMIWRWEAQRQVKIHVAKSFLKDESEVTITGRDSQNQLIYNEFQSFLGWLKVCAVIRHPNAGKRRSAQVVHDIDSSIVCLGVSPRILKPQMRKNCLDIEEKISHVTDSKRTSIDLWKSLKGSKATRETRMEVVAWIAVTQFECRLEGGFIRDWIVGNYTGRPSTDPSTWVTFNTNKAGVKVPYLDKSLIPSDLDCHLPSDKYFDIDKFLDHLHRYQIECEVVREDWRYVLLFDKTTKTGAFTMDLIEPHVALTHDRIDFDVSNLSLEKNYTKELGMRVDIQQKPYSINIEAIVDNIKNKRFQVLRPIEGQIQMRIQKMQSRGWTQLGQAMLIVPDPPPKYHAILVPLPENTCLYQHIVQQMKVHIGNQANIKSIEQIRNPSIEDMYLSMKKIIAKQCPGRNPNEKELFHGTKGIAIDGILNDGYDDRYWGTNFGSGKFGHGAYFADNPSVSHIYTESNPSDQTRIMYFNKVILGKEFPLATTNSNLVSAPKDHHSVHATFSGLPYSDEYIVYRYGQAMPYLKIIYIA</sequence>
<feature type="domain" description="Helicase ATP-binding" evidence="12">
    <location>
        <begin position="1296"/>
        <end position="1468"/>
    </location>
</feature>
<dbReference type="SUPFAM" id="SSF56399">
    <property type="entry name" value="ADP-ribosylation"/>
    <property type="match status" value="1"/>
</dbReference>
<dbReference type="InterPro" id="IPR012317">
    <property type="entry name" value="Poly(ADP-ribose)pol_cat_dom"/>
</dbReference>
<keyword evidence="10" id="KW-0732">Signal</keyword>
<dbReference type="OrthoDB" id="9998545at2759"/>
<dbReference type="Pfam" id="PF03372">
    <property type="entry name" value="Exo_endo_phos"/>
    <property type="match status" value="1"/>
</dbReference>
<accession>A0A814AKT2</accession>
<evidence type="ECO:0000256" key="8">
    <source>
        <dbReference type="SAM" id="Coils"/>
    </source>
</evidence>
<dbReference type="GO" id="GO:0003723">
    <property type="term" value="F:RNA binding"/>
    <property type="evidence" value="ECO:0007669"/>
    <property type="project" value="TreeGrafter"/>
</dbReference>
<keyword evidence="3" id="KW-0347">Helicase</keyword>
<keyword evidence="8" id="KW-0175">Coiled coil</keyword>
<feature type="signal peptide" evidence="10">
    <location>
        <begin position="1"/>
        <end position="18"/>
    </location>
</feature>
<dbReference type="SMART" id="SM00847">
    <property type="entry name" value="HA2"/>
    <property type="match status" value="1"/>
</dbReference>
<keyword evidence="4" id="KW-0067">ATP-binding</keyword>
<name>A0A814AKT2_ADIRI</name>
<dbReference type="Proteomes" id="UP000663852">
    <property type="component" value="Unassembled WGS sequence"/>
</dbReference>
<dbReference type="EMBL" id="CAJNOJ010000036">
    <property type="protein sequence ID" value="CAF0916111.1"/>
    <property type="molecule type" value="Genomic_DNA"/>
</dbReference>
<evidence type="ECO:0000256" key="6">
    <source>
        <dbReference type="PROSITE-ProRule" id="PRU00023"/>
    </source>
</evidence>
<comment type="caution">
    <text evidence="14">The sequence shown here is derived from an EMBL/GenBank/DDBJ whole genome shotgun (WGS) entry which is preliminary data.</text>
</comment>
<keyword evidence="6" id="KW-0040">ANK repeat</keyword>
<dbReference type="Gene3D" id="3.90.228.10">
    <property type="match status" value="1"/>
</dbReference>
<dbReference type="PROSITE" id="PS51192">
    <property type="entry name" value="HELICASE_ATP_BIND_1"/>
    <property type="match status" value="1"/>
</dbReference>
<evidence type="ECO:0000259" key="12">
    <source>
        <dbReference type="PROSITE" id="PS51192"/>
    </source>
</evidence>
<dbReference type="InterPro" id="IPR036770">
    <property type="entry name" value="Ankyrin_rpt-contain_sf"/>
</dbReference>
<evidence type="ECO:0000259" key="11">
    <source>
        <dbReference type="PROSITE" id="PS51059"/>
    </source>
</evidence>
<evidence type="ECO:0000256" key="7">
    <source>
        <dbReference type="RuleBase" id="RU362114"/>
    </source>
</evidence>
<evidence type="ECO:0000259" key="13">
    <source>
        <dbReference type="PROSITE" id="PS51194"/>
    </source>
</evidence>
<evidence type="ECO:0000256" key="2">
    <source>
        <dbReference type="ARBA" id="ARBA00022801"/>
    </source>
</evidence>
<protein>
    <recommendedName>
        <fullName evidence="7">Poly [ADP-ribose] polymerase</fullName>
        <shortName evidence="7">PARP</shortName>
        <ecNumber evidence="7">2.4.2.-</ecNumber>
    </recommendedName>
</protein>
<evidence type="ECO:0000313" key="14">
    <source>
        <dbReference type="EMBL" id="CAF0916111.1"/>
    </source>
</evidence>
<dbReference type="PANTHER" id="PTHR18934:SF91">
    <property type="entry name" value="PRE-MRNA-SPLICING FACTOR ATP-DEPENDENT RNA HELICASE PRP16"/>
    <property type="match status" value="1"/>
</dbReference>
<dbReference type="GO" id="GO:0004386">
    <property type="term" value="F:helicase activity"/>
    <property type="evidence" value="ECO:0007669"/>
    <property type="project" value="UniProtKB-KW"/>
</dbReference>
<keyword evidence="2" id="KW-0378">Hydrolase</keyword>
<feature type="compositionally biased region" description="Acidic residues" evidence="9">
    <location>
        <begin position="829"/>
        <end position="843"/>
    </location>
</feature>
<evidence type="ECO:0000256" key="5">
    <source>
        <dbReference type="ARBA" id="ARBA00038040"/>
    </source>
</evidence>
<feature type="region of interest" description="Disordered" evidence="9">
    <location>
        <begin position="815"/>
        <end position="843"/>
    </location>
</feature>
<dbReference type="Gene3D" id="3.40.50.300">
    <property type="entry name" value="P-loop containing nucleotide triphosphate hydrolases"/>
    <property type="match status" value="2"/>
</dbReference>
<feature type="compositionally biased region" description="Low complexity" evidence="9">
    <location>
        <begin position="894"/>
        <end position="912"/>
    </location>
</feature>
<organism evidence="14 15">
    <name type="scientific">Adineta ricciae</name>
    <name type="common">Rotifer</name>
    <dbReference type="NCBI Taxonomy" id="249248"/>
    <lineage>
        <taxon>Eukaryota</taxon>
        <taxon>Metazoa</taxon>
        <taxon>Spiralia</taxon>
        <taxon>Gnathifera</taxon>
        <taxon>Rotifera</taxon>
        <taxon>Eurotatoria</taxon>
        <taxon>Bdelloidea</taxon>
        <taxon>Adinetida</taxon>
        <taxon>Adinetidae</taxon>
        <taxon>Adineta</taxon>
    </lineage>
</organism>
<dbReference type="SUPFAM" id="SSF48403">
    <property type="entry name" value="Ankyrin repeat"/>
    <property type="match status" value="1"/>
</dbReference>
<dbReference type="GO" id="GO:0005524">
    <property type="term" value="F:ATP binding"/>
    <property type="evidence" value="ECO:0007669"/>
    <property type="project" value="UniProtKB-KW"/>
</dbReference>
<dbReference type="InterPro" id="IPR036691">
    <property type="entry name" value="Endo/exonu/phosph_ase_sf"/>
</dbReference>
<dbReference type="InterPro" id="IPR007502">
    <property type="entry name" value="Helicase-assoc_dom"/>
</dbReference>
<dbReference type="EC" id="2.4.2.-" evidence="7"/>
<dbReference type="Pfam" id="PF12796">
    <property type="entry name" value="Ank_2"/>
    <property type="match status" value="1"/>
</dbReference>
<reference evidence="14" key="1">
    <citation type="submission" date="2021-02" db="EMBL/GenBank/DDBJ databases">
        <authorList>
            <person name="Nowell W R."/>
        </authorList>
    </citation>
    <scope>NUCLEOTIDE SEQUENCE</scope>
</reference>
<evidence type="ECO:0000256" key="9">
    <source>
        <dbReference type="SAM" id="MobiDB-lite"/>
    </source>
</evidence>
<keyword evidence="1" id="KW-0547">Nucleotide-binding</keyword>
<dbReference type="Gene3D" id="1.25.40.20">
    <property type="entry name" value="Ankyrin repeat-containing domain"/>
    <property type="match status" value="1"/>
</dbReference>
<dbReference type="Pfam" id="PF00271">
    <property type="entry name" value="Helicase_C"/>
    <property type="match status" value="1"/>
</dbReference>
<evidence type="ECO:0000256" key="4">
    <source>
        <dbReference type="ARBA" id="ARBA00022840"/>
    </source>
</evidence>
<proteinExistence type="inferred from homology"/>
<dbReference type="InterPro" id="IPR014001">
    <property type="entry name" value="Helicase_ATP-bd"/>
</dbReference>
<feature type="coiled-coil region" evidence="8">
    <location>
        <begin position="949"/>
        <end position="1025"/>
    </location>
</feature>
<dbReference type="SMART" id="SM00487">
    <property type="entry name" value="DEXDc"/>
    <property type="match status" value="1"/>
</dbReference>
<keyword evidence="7" id="KW-0808">Transferase</keyword>
<dbReference type="InterPro" id="IPR001650">
    <property type="entry name" value="Helicase_C-like"/>
</dbReference>
<feature type="domain" description="Helicase C-terminal" evidence="13">
    <location>
        <begin position="1489"/>
        <end position="1653"/>
    </location>
</feature>
<dbReference type="SUPFAM" id="SSF56219">
    <property type="entry name" value="DNase I-like"/>
    <property type="match status" value="1"/>
</dbReference>
<feature type="repeat" description="ANK" evidence="6">
    <location>
        <begin position="509"/>
        <end position="541"/>
    </location>
</feature>
<dbReference type="CDD" id="cd18791">
    <property type="entry name" value="SF2_C_RHA"/>
    <property type="match status" value="1"/>
</dbReference>
<evidence type="ECO:0000313" key="15">
    <source>
        <dbReference type="Proteomes" id="UP000663852"/>
    </source>
</evidence>
<keyword evidence="7" id="KW-0328">Glycosyltransferase</keyword>
<gene>
    <name evidence="14" type="ORF">EDS130_LOCUS10528</name>
</gene>
<dbReference type="CDD" id="cd17917">
    <property type="entry name" value="DEXHc_RHA-like"/>
    <property type="match status" value="1"/>
</dbReference>
<evidence type="ECO:0000256" key="1">
    <source>
        <dbReference type="ARBA" id="ARBA00022741"/>
    </source>
</evidence>
<dbReference type="SMART" id="SM00248">
    <property type="entry name" value="ANK"/>
    <property type="match status" value="2"/>
</dbReference>
<dbReference type="PROSITE" id="PS50297">
    <property type="entry name" value="ANK_REP_REGION"/>
    <property type="match status" value="1"/>
</dbReference>
<dbReference type="PROSITE" id="PS51059">
    <property type="entry name" value="PARP_CATALYTIC"/>
    <property type="match status" value="1"/>
</dbReference>
<dbReference type="Pfam" id="PF00644">
    <property type="entry name" value="PARP"/>
    <property type="match status" value="1"/>
</dbReference>